<dbReference type="Gene3D" id="3.55.50.30">
    <property type="match status" value="1"/>
</dbReference>
<dbReference type="PANTHER" id="PTHR30273">
    <property type="entry name" value="PERIPLASMIC SIGNAL SENSOR AND SIGMA FACTOR ACTIVATOR FECR-RELATED"/>
    <property type="match status" value="1"/>
</dbReference>
<dbReference type="InterPro" id="IPR032508">
    <property type="entry name" value="FecR_C"/>
</dbReference>
<evidence type="ECO:0000256" key="1">
    <source>
        <dbReference type="SAM" id="Phobius"/>
    </source>
</evidence>
<feature type="domain" description="FecR protein" evidence="2">
    <location>
        <begin position="120"/>
        <end position="211"/>
    </location>
</feature>
<dbReference type="EMBL" id="JAPOHD010000027">
    <property type="protein sequence ID" value="MCY1721404.1"/>
    <property type="molecule type" value="Genomic_DNA"/>
</dbReference>
<dbReference type="AlphaFoldDB" id="A0A9X3F6C7"/>
<evidence type="ECO:0000313" key="5">
    <source>
        <dbReference type="Proteomes" id="UP001145087"/>
    </source>
</evidence>
<protein>
    <submittedName>
        <fullName evidence="4">FecR domain-containing protein</fullName>
    </submittedName>
</protein>
<reference evidence="4" key="1">
    <citation type="submission" date="2022-11" db="EMBL/GenBank/DDBJ databases">
        <title>Marilongibacter aestuarii gen. nov., sp. nov., isolated from tidal flat sediment.</title>
        <authorList>
            <person name="Jiayan W."/>
        </authorList>
    </citation>
    <scope>NUCLEOTIDE SEQUENCE</scope>
    <source>
        <strain evidence="4">Z1-6</strain>
    </source>
</reference>
<name>A0A9X3F6C7_9BACT</name>
<evidence type="ECO:0000313" key="4">
    <source>
        <dbReference type="EMBL" id="MCY1721404.1"/>
    </source>
</evidence>
<dbReference type="Proteomes" id="UP001145087">
    <property type="component" value="Unassembled WGS sequence"/>
</dbReference>
<dbReference type="Gene3D" id="2.60.120.1440">
    <property type="match status" value="1"/>
</dbReference>
<evidence type="ECO:0000259" key="2">
    <source>
        <dbReference type="Pfam" id="PF04773"/>
    </source>
</evidence>
<dbReference type="InterPro" id="IPR006860">
    <property type="entry name" value="FecR"/>
</dbReference>
<organism evidence="4 5">
    <name type="scientific">Draconibacterium aestuarii</name>
    <dbReference type="NCBI Taxonomy" id="2998507"/>
    <lineage>
        <taxon>Bacteria</taxon>
        <taxon>Pseudomonadati</taxon>
        <taxon>Bacteroidota</taxon>
        <taxon>Bacteroidia</taxon>
        <taxon>Marinilabiliales</taxon>
        <taxon>Prolixibacteraceae</taxon>
        <taxon>Draconibacterium</taxon>
    </lineage>
</organism>
<dbReference type="PIRSF" id="PIRSF018266">
    <property type="entry name" value="FecR"/>
    <property type="match status" value="1"/>
</dbReference>
<dbReference type="RefSeq" id="WP_343333734.1">
    <property type="nucleotide sequence ID" value="NZ_JAPOHD010000027.1"/>
</dbReference>
<feature type="domain" description="Protein FecR C-terminal" evidence="3">
    <location>
        <begin position="259"/>
        <end position="327"/>
    </location>
</feature>
<keyword evidence="1" id="KW-0472">Membrane</keyword>
<dbReference type="Pfam" id="PF16344">
    <property type="entry name" value="FecR_C"/>
    <property type="match status" value="1"/>
</dbReference>
<proteinExistence type="predicted"/>
<feature type="transmembrane region" description="Helical" evidence="1">
    <location>
        <begin position="82"/>
        <end position="104"/>
    </location>
</feature>
<sequence>MQDRIGHILKKGKAENASDLEKRQMYALFHHDENEYELKDLLLQELHNTENPETSTNPFKKLFDKLWSKIEKKKTKILTPKYFISTFGRIAAAVVIGLFMGLHISSLKSNTNPAYYAASAPKGSISEIILPDSSLIVLNAGSSIKYSINGEKGTREVFLDGEAWFDVHKNKKKPFIVHTHFYDVNVTGTQFNVKAYKSEKQVTTTLEEGSVVIQSTEECKLANSVYMVPGEQLTFDKETKNIAIKKINTRWVTAWKDNKLIFVNMSLKELIVLLERKYGVDIEVKNDAIHEFHFDGTFKDETIIEILEILKRALPIDYKIVDQEIEITTK</sequence>
<keyword evidence="1" id="KW-0812">Transmembrane</keyword>
<accession>A0A9X3F6C7</accession>
<dbReference type="InterPro" id="IPR012373">
    <property type="entry name" value="Ferrdict_sens_TM"/>
</dbReference>
<evidence type="ECO:0000259" key="3">
    <source>
        <dbReference type="Pfam" id="PF16344"/>
    </source>
</evidence>
<gene>
    <name evidence="4" type="ORF">OU798_13695</name>
</gene>
<dbReference type="GO" id="GO:0016989">
    <property type="term" value="F:sigma factor antagonist activity"/>
    <property type="evidence" value="ECO:0007669"/>
    <property type="project" value="TreeGrafter"/>
</dbReference>
<dbReference type="Pfam" id="PF04773">
    <property type="entry name" value="FecR"/>
    <property type="match status" value="1"/>
</dbReference>
<keyword evidence="5" id="KW-1185">Reference proteome</keyword>
<dbReference type="PANTHER" id="PTHR30273:SF2">
    <property type="entry name" value="PROTEIN FECR"/>
    <property type="match status" value="1"/>
</dbReference>
<keyword evidence="1" id="KW-1133">Transmembrane helix</keyword>
<comment type="caution">
    <text evidence="4">The sequence shown here is derived from an EMBL/GenBank/DDBJ whole genome shotgun (WGS) entry which is preliminary data.</text>
</comment>